<dbReference type="KEGG" id="sbal:HUE88_04780"/>
<evidence type="ECO:0000313" key="2">
    <source>
        <dbReference type="Proteomes" id="UP000593994"/>
    </source>
</evidence>
<gene>
    <name evidence="1" type="ORF">HUE88_04780</name>
</gene>
<organism evidence="1 2">
    <name type="scientific">Candidatus Sulfurimonas baltica</name>
    <dbReference type="NCBI Taxonomy" id="2740404"/>
    <lineage>
        <taxon>Bacteria</taxon>
        <taxon>Pseudomonadati</taxon>
        <taxon>Campylobacterota</taxon>
        <taxon>Epsilonproteobacteria</taxon>
        <taxon>Campylobacterales</taxon>
        <taxon>Sulfurimonadaceae</taxon>
        <taxon>Sulfurimonas</taxon>
    </lineage>
</organism>
<dbReference type="Proteomes" id="UP000593994">
    <property type="component" value="Chromosome"/>
</dbReference>
<evidence type="ECO:0000313" key="1">
    <source>
        <dbReference type="EMBL" id="QOY53002.1"/>
    </source>
</evidence>
<proteinExistence type="predicted"/>
<accession>A0A7S7LX71</accession>
<dbReference type="EMBL" id="CP054492">
    <property type="protein sequence ID" value="QOY53002.1"/>
    <property type="molecule type" value="Genomic_DNA"/>
</dbReference>
<dbReference type="AlphaFoldDB" id="A0A7S7LX71"/>
<keyword evidence="2" id="KW-1185">Reference proteome</keyword>
<reference evidence="1 2" key="1">
    <citation type="submission" date="2020-05" db="EMBL/GenBank/DDBJ databases">
        <title>Sulfurimonas marisnigri, sp. nov., and Sulfurimonas baltica, sp. nov., manganese oxide reducing chemolithoautotrophs of the class Epsilonproteobacteria isolated from the pelagic redoxclines of the Black and Baltic Seas and emended description of the genus Sulfurimonas.</title>
        <authorList>
            <person name="Henkel J.V."/>
            <person name="Laudan C."/>
            <person name="Werner J."/>
            <person name="Neu T."/>
            <person name="Plewe S."/>
            <person name="Sproer C."/>
            <person name="Bunk B."/>
            <person name="Schulz-Vogt H.N."/>
        </authorList>
    </citation>
    <scope>NUCLEOTIDE SEQUENCE [LARGE SCALE GENOMIC DNA]</scope>
    <source>
        <strain evidence="1 2">GD2</strain>
    </source>
</reference>
<name>A0A7S7LX71_9BACT</name>
<dbReference type="RefSeq" id="WP_194371636.1">
    <property type="nucleotide sequence ID" value="NZ_CP054492.1"/>
</dbReference>
<protein>
    <submittedName>
        <fullName evidence="1">Uncharacterized protein</fullName>
    </submittedName>
</protein>
<sequence length="366" mass="43033">MSNNIDFIASRLPDLKDYSYLEDLAGVEFYYTAIYELFLRNKHNKKVIDEIINFYEVNKKNINQYLEERDIGDTLEFYVKSNALDGPKDGFGAYSQLSDMVKSYKGLPFKHYDDDHVYLNKNINSKIFDIINFVYEVTEITKIHRNESNVKLSDYIYIEHNSRNIVYVKEEGDLIYKEVISVANVDETSDLDNESWFILTHVKAEINYDKVKKYLAHNKHSISKHVSVSVNNSKYPVVNTVENNSITIGRDVLNEYNQGMAFSLLTQESFLVREITTKKIDKHKDYLRNMLKTNTKDAFMFEMYIYDAKIIYDKVIKKELKDNHLGIKDEFWITMSDKISGINYRTIQNNHTSVKAIIEDELYLFV</sequence>